<sequence>ESLAVVVSRQVPDVQSLPADTPYRVP</sequence>
<proteinExistence type="predicted"/>
<name>A0A392VYH4_9FABA</name>
<organism evidence="1 2">
    <name type="scientific">Trifolium medium</name>
    <dbReference type="NCBI Taxonomy" id="97028"/>
    <lineage>
        <taxon>Eukaryota</taxon>
        <taxon>Viridiplantae</taxon>
        <taxon>Streptophyta</taxon>
        <taxon>Embryophyta</taxon>
        <taxon>Tracheophyta</taxon>
        <taxon>Spermatophyta</taxon>
        <taxon>Magnoliopsida</taxon>
        <taxon>eudicotyledons</taxon>
        <taxon>Gunneridae</taxon>
        <taxon>Pentapetalae</taxon>
        <taxon>rosids</taxon>
        <taxon>fabids</taxon>
        <taxon>Fabales</taxon>
        <taxon>Fabaceae</taxon>
        <taxon>Papilionoideae</taxon>
        <taxon>50 kb inversion clade</taxon>
        <taxon>NPAAA clade</taxon>
        <taxon>Hologalegina</taxon>
        <taxon>IRL clade</taxon>
        <taxon>Trifolieae</taxon>
        <taxon>Trifolium</taxon>
    </lineage>
</organism>
<feature type="non-terminal residue" evidence="1">
    <location>
        <position position="1"/>
    </location>
</feature>
<reference evidence="1 2" key="1">
    <citation type="journal article" date="2018" name="Front. Plant Sci.">
        <title>Red Clover (Trifolium pratense) and Zigzag Clover (T. medium) - A Picture of Genomic Similarities and Differences.</title>
        <authorList>
            <person name="Dluhosova J."/>
            <person name="Istvanek J."/>
            <person name="Nedelnik J."/>
            <person name="Repkova J."/>
        </authorList>
    </citation>
    <scope>NUCLEOTIDE SEQUENCE [LARGE SCALE GENOMIC DNA]</scope>
    <source>
        <strain evidence="2">cv. 10/8</strain>
        <tissue evidence="1">Leaf</tissue>
    </source>
</reference>
<protein>
    <submittedName>
        <fullName evidence="1">Uncharacterized protein</fullName>
    </submittedName>
</protein>
<dbReference type="AlphaFoldDB" id="A0A392VYH4"/>
<accession>A0A392VYH4</accession>
<comment type="caution">
    <text evidence="1">The sequence shown here is derived from an EMBL/GenBank/DDBJ whole genome shotgun (WGS) entry which is preliminary data.</text>
</comment>
<dbReference type="Proteomes" id="UP000265520">
    <property type="component" value="Unassembled WGS sequence"/>
</dbReference>
<dbReference type="EMBL" id="LXQA011274057">
    <property type="protein sequence ID" value="MCI91510.1"/>
    <property type="molecule type" value="Genomic_DNA"/>
</dbReference>
<evidence type="ECO:0000313" key="1">
    <source>
        <dbReference type="EMBL" id="MCI91510.1"/>
    </source>
</evidence>
<evidence type="ECO:0000313" key="2">
    <source>
        <dbReference type="Proteomes" id="UP000265520"/>
    </source>
</evidence>
<keyword evidence="2" id="KW-1185">Reference proteome</keyword>